<protein>
    <submittedName>
        <fullName evidence="2">DUF1433 domain-containing protein</fullName>
    </submittedName>
</protein>
<keyword evidence="3" id="KW-1185">Reference proteome</keyword>
<evidence type="ECO:0000313" key="2">
    <source>
        <dbReference type="EMBL" id="MBC1508758.1"/>
    </source>
</evidence>
<accession>A0ABR6SSV5</accession>
<dbReference type="Proteomes" id="UP000587800">
    <property type="component" value="Unassembled WGS sequence"/>
</dbReference>
<dbReference type="Gene3D" id="3.10.450.130">
    <property type="entry name" value="folded 79 residue fragment of lin0334 like domains"/>
    <property type="match status" value="1"/>
</dbReference>
<feature type="region of interest" description="Disordered" evidence="1">
    <location>
        <begin position="96"/>
        <end position="123"/>
    </location>
</feature>
<organism evidence="2 3">
    <name type="scientific">Listeria immobilis</name>
    <dbReference type="NCBI Taxonomy" id="2713502"/>
    <lineage>
        <taxon>Bacteria</taxon>
        <taxon>Bacillati</taxon>
        <taxon>Bacillota</taxon>
        <taxon>Bacilli</taxon>
        <taxon>Bacillales</taxon>
        <taxon>Listeriaceae</taxon>
        <taxon>Listeria</taxon>
    </lineage>
</organism>
<dbReference type="RefSeq" id="WP_185345829.1">
    <property type="nucleotide sequence ID" value="NZ_JAASTU010000008.1"/>
</dbReference>
<evidence type="ECO:0000313" key="3">
    <source>
        <dbReference type="Proteomes" id="UP000587800"/>
    </source>
</evidence>
<dbReference type="InterPro" id="IPR009881">
    <property type="entry name" value="DUF1433"/>
</dbReference>
<proteinExistence type="predicted"/>
<dbReference type="EMBL" id="JAASUB010000002">
    <property type="protein sequence ID" value="MBC1508758.1"/>
    <property type="molecule type" value="Genomic_DNA"/>
</dbReference>
<feature type="compositionally biased region" description="Basic and acidic residues" evidence="1">
    <location>
        <begin position="96"/>
        <end position="117"/>
    </location>
</feature>
<evidence type="ECO:0000256" key="1">
    <source>
        <dbReference type="SAM" id="MobiDB-lite"/>
    </source>
</evidence>
<comment type="caution">
    <text evidence="2">The sequence shown here is derived from an EMBL/GenBank/DDBJ whole genome shotgun (WGS) entry which is preliminary data.</text>
</comment>
<gene>
    <name evidence="2" type="ORF">HCJ59_02385</name>
</gene>
<dbReference type="Pfam" id="PF07252">
    <property type="entry name" value="DUF1433"/>
    <property type="match status" value="1"/>
</dbReference>
<reference evidence="2 3" key="1">
    <citation type="submission" date="2020-03" db="EMBL/GenBank/DDBJ databases">
        <title>Soil Listeria distribution.</title>
        <authorList>
            <person name="Liao J."/>
            <person name="Wiedmann M."/>
        </authorList>
    </citation>
    <scope>NUCLEOTIDE SEQUENCE [LARGE SCALE GENOMIC DNA]</scope>
    <source>
        <strain evidence="2 3">FSL L7-1515</strain>
    </source>
</reference>
<sequence length="144" mass="16683">MKHQEKELMAEQKPRIEKFLHYNFNNINNITLTTTYTNPTGVTHIEGYVNDDKTLTIDAPVDKNGVEIVNGTGSNRLYDDYLKKEFQEKAKNVTDIEREEKAKKKKEKESNTEESSLKTRSVQEIITDLQSLETSILQNNRHPL</sequence>
<name>A0ABR6SSV5_9LIST</name>